<evidence type="ECO:0000313" key="3">
    <source>
        <dbReference type="EMBL" id="MFC7331242.1"/>
    </source>
</evidence>
<evidence type="ECO:0000256" key="2">
    <source>
        <dbReference type="SAM" id="Phobius"/>
    </source>
</evidence>
<accession>A0ABW2KMX9</accession>
<keyword evidence="2" id="KW-1133">Transmembrane helix</keyword>
<keyword evidence="4" id="KW-1185">Reference proteome</keyword>
<proteinExistence type="predicted"/>
<feature type="transmembrane region" description="Helical" evidence="2">
    <location>
        <begin position="6"/>
        <end position="22"/>
    </location>
</feature>
<protein>
    <submittedName>
        <fullName evidence="3">Uncharacterized protein</fullName>
    </submittedName>
</protein>
<feature type="coiled-coil region" evidence="1">
    <location>
        <begin position="93"/>
        <end position="120"/>
    </location>
</feature>
<reference evidence="4" key="1">
    <citation type="journal article" date="2019" name="Int. J. Syst. Evol. Microbiol.">
        <title>The Global Catalogue of Microorganisms (GCM) 10K type strain sequencing project: providing services to taxonomists for standard genome sequencing and annotation.</title>
        <authorList>
            <consortium name="The Broad Institute Genomics Platform"/>
            <consortium name="The Broad Institute Genome Sequencing Center for Infectious Disease"/>
            <person name="Wu L."/>
            <person name="Ma J."/>
        </authorList>
    </citation>
    <scope>NUCLEOTIDE SEQUENCE [LARGE SCALE GENOMIC DNA]</scope>
    <source>
        <strain evidence="4">CGMCC 4.7382</strain>
    </source>
</reference>
<comment type="caution">
    <text evidence="3">The sequence shown here is derived from an EMBL/GenBank/DDBJ whole genome shotgun (WGS) entry which is preliminary data.</text>
</comment>
<keyword evidence="1" id="KW-0175">Coiled coil</keyword>
<organism evidence="3 4">
    <name type="scientific">Marinactinospora rubrisoli</name>
    <dbReference type="NCBI Taxonomy" id="2715399"/>
    <lineage>
        <taxon>Bacteria</taxon>
        <taxon>Bacillati</taxon>
        <taxon>Actinomycetota</taxon>
        <taxon>Actinomycetes</taxon>
        <taxon>Streptosporangiales</taxon>
        <taxon>Nocardiopsidaceae</taxon>
        <taxon>Marinactinospora</taxon>
    </lineage>
</organism>
<evidence type="ECO:0000256" key="1">
    <source>
        <dbReference type="SAM" id="Coils"/>
    </source>
</evidence>
<feature type="transmembrane region" description="Helical" evidence="2">
    <location>
        <begin position="142"/>
        <end position="166"/>
    </location>
</feature>
<keyword evidence="2" id="KW-0812">Transmembrane</keyword>
<evidence type="ECO:0000313" key="4">
    <source>
        <dbReference type="Proteomes" id="UP001596540"/>
    </source>
</evidence>
<keyword evidence="2" id="KW-0472">Membrane</keyword>
<gene>
    <name evidence="3" type="ORF">ACFQRF_26225</name>
</gene>
<dbReference type="RefSeq" id="WP_379873959.1">
    <property type="nucleotide sequence ID" value="NZ_JBHTBH010000017.1"/>
</dbReference>
<dbReference type="EMBL" id="JBHTBH010000017">
    <property type="protein sequence ID" value="MFC7331242.1"/>
    <property type="molecule type" value="Genomic_DNA"/>
</dbReference>
<sequence length="167" mass="18701">MNEGSLLAMLGVYCVSVTAWIVRTTIENRRRPSDTLLGFDLENRAAAERLRLLEEGVRDRLAAVRAAERRVYRPEIFQPGAGQDARGAAAATAEETAVEADRLRDEFRRIEQREERLAAELDERNRSTLAARRRTLAALGRVELITCGLAAALTVWLLVVLVRWSVS</sequence>
<name>A0ABW2KMX9_9ACTN</name>
<dbReference type="Proteomes" id="UP001596540">
    <property type="component" value="Unassembled WGS sequence"/>
</dbReference>